<name>A0A165N403_9APHY</name>
<evidence type="ECO:0000313" key="3">
    <source>
        <dbReference type="EMBL" id="KZT66482.1"/>
    </source>
</evidence>
<dbReference type="SMART" id="SM00256">
    <property type="entry name" value="FBOX"/>
    <property type="match status" value="1"/>
</dbReference>
<organism evidence="3 4">
    <name type="scientific">Daedalea quercina L-15889</name>
    <dbReference type="NCBI Taxonomy" id="1314783"/>
    <lineage>
        <taxon>Eukaryota</taxon>
        <taxon>Fungi</taxon>
        <taxon>Dikarya</taxon>
        <taxon>Basidiomycota</taxon>
        <taxon>Agaricomycotina</taxon>
        <taxon>Agaricomycetes</taxon>
        <taxon>Polyporales</taxon>
        <taxon>Fomitopsis</taxon>
    </lineage>
</organism>
<proteinExistence type="predicted"/>
<dbReference type="SUPFAM" id="SSF81383">
    <property type="entry name" value="F-box domain"/>
    <property type="match status" value="1"/>
</dbReference>
<feature type="region of interest" description="Disordered" evidence="1">
    <location>
        <begin position="838"/>
        <end position="874"/>
    </location>
</feature>
<dbReference type="Pfam" id="PF06911">
    <property type="entry name" value="Senescence"/>
    <property type="match status" value="1"/>
</dbReference>
<evidence type="ECO:0000256" key="1">
    <source>
        <dbReference type="SAM" id="MobiDB-lite"/>
    </source>
</evidence>
<accession>A0A165N403</accession>
<dbReference type="InterPro" id="IPR001810">
    <property type="entry name" value="F-box_dom"/>
</dbReference>
<dbReference type="Pfam" id="PF12937">
    <property type="entry name" value="F-box-like"/>
    <property type="match status" value="1"/>
</dbReference>
<feature type="region of interest" description="Disordered" evidence="1">
    <location>
        <begin position="679"/>
        <end position="708"/>
    </location>
</feature>
<dbReference type="EMBL" id="KV429088">
    <property type="protein sequence ID" value="KZT66482.1"/>
    <property type="molecule type" value="Genomic_DNA"/>
</dbReference>
<dbReference type="Proteomes" id="UP000076727">
    <property type="component" value="Unassembled WGS sequence"/>
</dbReference>
<reference evidence="3 4" key="1">
    <citation type="journal article" date="2016" name="Mol. Biol. Evol.">
        <title>Comparative Genomics of Early-Diverging Mushroom-Forming Fungi Provides Insights into the Origins of Lignocellulose Decay Capabilities.</title>
        <authorList>
            <person name="Nagy L.G."/>
            <person name="Riley R."/>
            <person name="Tritt A."/>
            <person name="Adam C."/>
            <person name="Daum C."/>
            <person name="Floudas D."/>
            <person name="Sun H."/>
            <person name="Yadav J.S."/>
            <person name="Pangilinan J."/>
            <person name="Larsson K.H."/>
            <person name="Matsuura K."/>
            <person name="Barry K."/>
            <person name="Labutti K."/>
            <person name="Kuo R."/>
            <person name="Ohm R.A."/>
            <person name="Bhattacharya S.S."/>
            <person name="Shirouzu T."/>
            <person name="Yoshinaga Y."/>
            <person name="Martin F.M."/>
            <person name="Grigoriev I.V."/>
            <person name="Hibbett D.S."/>
        </authorList>
    </citation>
    <scope>NUCLEOTIDE SEQUENCE [LARGE SCALE GENOMIC DNA]</scope>
    <source>
        <strain evidence="3 4">L-15889</strain>
    </source>
</reference>
<dbReference type="CDD" id="cd09917">
    <property type="entry name" value="F-box_SF"/>
    <property type="match status" value="1"/>
</dbReference>
<feature type="domain" description="F-box" evidence="2">
    <location>
        <begin position="8"/>
        <end position="56"/>
    </location>
</feature>
<dbReference type="InterPro" id="IPR036047">
    <property type="entry name" value="F-box-like_dom_sf"/>
</dbReference>
<sequence length="874" mass="93527">MLPSLYSSSRMLCLPVEIIVPILGGLAYRDLLTCRLVCRAFNDVIKNSLELQYKIELAADGLVDGTGVTLTTAERLALLLDRRKRWRVLDWTSRSAVSVPGACQAYELVDGVFAKSMSGSHLYGPGSHHLNATWLPTRSQPARSLVREDIGVATRDFAIDPSQDLIALVDADNGELSQTRIKIYLRTISKNARHPRAALPELVSPIPFDLGSSFIQIVDDVVGMFFWVHGPGLIIWNWHTAQVIVKRTNERMPPGTWDFSFLSSRAYMLTATTGAGAIELYSFGGRADADADGGADTSVHAATLRLPPLRAGHEPHHFATHSGPFVRYDAPGRPFSTARENRVHLMSLHYGERGPRFHMFVLNRFLTSFLPPEGARGARPWSAHDWSEWGPANTRFLEHNVNFQWLRYVHGSRVVLPPFLTTWPVLDSTLCVLDFNVHPKRWDDVVLPEIPGTSYQFVTDPSTVLAGTVFQDDVVTSLPYSASTRSGKFHYSGFMIDDERIIGMKVCYNILRKNIYTTPDMSGGTGRSPEVLVSIPDSVATHILGETTSELGHGDLTLLSTKSANVSAPAAPSASGTTQHPLLTLMVGSAAFPLFKTTTFGTMNDDERVYVFTPEIGGEVGGSLSTARSYVKITLPEGVTVEGSPFETLQTQFEQILVHYGLLKEGVEAVADELGKSMREGSANTAQSVRTSTSEYAAGNPPTDDPVAVPDAIHAASSSSASGTGAIASAVGGVTGLVSSAAGHAGAWIASHVVPTTTPATQTLSSASNAWDSASDGYVAGTAEVKSAVGDAAGVRVETELGKDARAVAEDAGASVQNASAAVGDVLVTASGPGLATAGLKGAAGAQLKEQEEKDQKKEDGQEDEDGKLEDVSL</sequence>
<dbReference type="PROSITE" id="PS50181">
    <property type="entry name" value="FBOX"/>
    <property type="match status" value="1"/>
</dbReference>
<gene>
    <name evidence="3" type="ORF">DAEQUDRAFT_674869</name>
</gene>
<dbReference type="AlphaFoldDB" id="A0A165N403"/>
<evidence type="ECO:0000259" key="2">
    <source>
        <dbReference type="PROSITE" id="PS50181"/>
    </source>
</evidence>
<evidence type="ECO:0000313" key="4">
    <source>
        <dbReference type="Proteomes" id="UP000076727"/>
    </source>
</evidence>
<protein>
    <recommendedName>
        <fullName evidence="2">F-box domain-containing protein</fullName>
    </recommendedName>
</protein>
<dbReference type="InterPro" id="IPR009686">
    <property type="entry name" value="Senescence/spartin_C"/>
</dbReference>
<feature type="compositionally biased region" description="Polar residues" evidence="1">
    <location>
        <begin position="682"/>
        <end position="695"/>
    </location>
</feature>
<feature type="compositionally biased region" description="Basic and acidic residues" evidence="1">
    <location>
        <begin position="849"/>
        <end position="860"/>
    </location>
</feature>
<feature type="compositionally biased region" description="Low complexity" evidence="1">
    <location>
        <begin position="838"/>
        <end position="848"/>
    </location>
</feature>
<dbReference type="OrthoDB" id="2745718at2759"/>
<keyword evidence="4" id="KW-1185">Reference proteome</keyword>
<dbReference type="Gene3D" id="1.20.1280.50">
    <property type="match status" value="1"/>
</dbReference>